<dbReference type="InterPro" id="IPR005467">
    <property type="entry name" value="His_kinase_dom"/>
</dbReference>
<dbReference type="PANTHER" id="PTHR43711:SF26">
    <property type="entry name" value="SENSOR HISTIDINE KINASE RCSC"/>
    <property type="match status" value="1"/>
</dbReference>
<gene>
    <name evidence="7" type="ORF">Tci_930299</name>
</gene>
<dbReference type="Pfam" id="PF02518">
    <property type="entry name" value="HATPase_c"/>
    <property type="match status" value="1"/>
</dbReference>
<dbReference type="EC" id="2.7.13.3" evidence="2"/>
<dbReference type="InterPro" id="IPR036890">
    <property type="entry name" value="HATPase_C_sf"/>
</dbReference>
<dbReference type="InterPro" id="IPR050736">
    <property type="entry name" value="Sensor_HK_Regulatory"/>
</dbReference>
<dbReference type="AlphaFoldDB" id="A0A699XJ03"/>
<reference evidence="7" key="1">
    <citation type="journal article" date="2019" name="Sci. Rep.">
        <title>Draft genome of Tanacetum cinerariifolium, the natural source of mosquito coil.</title>
        <authorList>
            <person name="Yamashiro T."/>
            <person name="Shiraishi A."/>
            <person name="Satake H."/>
            <person name="Nakayama K."/>
        </authorList>
    </citation>
    <scope>NUCLEOTIDE SEQUENCE</scope>
</reference>
<evidence type="ECO:0000256" key="5">
    <source>
        <dbReference type="ARBA" id="ARBA00023012"/>
    </source>
</evidence>
<proteinExistence type="predicted"/>
<dbReference type="PROSITE" id="PS50109">
    <property type="entry name" value="HIS_KIN"/>
    <property type="match status" value="1"/>
</dbReference>
<protein>
    <recommendedName>
        <fullName evidence="2">histidine kinase</fullName>
        <ecNumber evidence="2">2.7.13.3</ecNumber>
    </recommendedName>
</protein>
<dbReference type="Gene3D" id="3.30.565.10">
    <property type="entry name" value="Histidine kinase-like ATPase, C-terminal domain"/>
    <property type="match status" value="1"/>
</dbReference>
<dbReference type="SUPFAM" id="SSF55874">
    <property type="entry name" value="ATPase domain of HSP90 chaperone/DNA topoisomerase II/histidine kinase"/>
    <property type="match status" value="1"/>
</dbReference>
<evidence type="ECO:0000256" key="1">
    <source>
        <dbReference type="ARBA" id="ARBA00000085"/>
    </source>
</evidence>
<dbReference type="GO" id="GO:0000160">
    <property type="term" value="P:phosphorelay signal transduction system"/>
    <property type="evidence" value="ECO:0007669"/>
    <property type="project" value="UniProtKB-KW"/>
</dbReference>
<dbReference type="EMBL" id="BKCJ011851647">
    <property type="protein sequence ID" value="GFD58330.1"/>
    <property type="molecule type" value="Genomic_DNA"/>
</dbReference>
<evidence type="ECO:0000256" key="2">
    <source>
        <dbReference type="ARBA" id="ARBA00012438"/>
    </source>
</evidence>
<comment type="caution">
    <text evidence="7">The sequence shown here is derived from an EMBL/GenBank/DDBJ whole genome shotgun (WGS) entry which is preliminary data.</text>
</comment>
<keyword evidence="5" id="KW-0902">Two-component regulatory system</keyword>
<evidence type="ECO:0000313" key="7">
    <source>
        <dbReference type="EMBL" id="GFD58330.1"/>
    </source>
</evidence>
<evidence type="ECO:0000259" key="6">
    <source>
        <dbReference type="PROSITE" id="PS50109"/>
    </source>
</evidence>
<dbReference type="InterPro" id="IPR003594">
    <property type="entry name" value="HATPase_dom"/>
</dbReference>
<sequence>GKGVSFARNLADCPTMIVGDAARTRQIVFNLLSNALKFTAEGAVTLTIGAVGADRYRISVSDTGIGIPADKVDEIFESFRQADTS</sequence>
<evidence type="ECO:0000256" key="4">
    <source>
        <dbReference type="ARBA" id="ARBA00022777"/>
    </source>
</evidence>
<feature type="non-terminal residue" evidence="7">
    <location>
        <position position="1"/>
    </location>
</feature>
<accession>A0A699XJ03</accession>
<evidence type="ECO:0000256" key="3">
    <source>
        <dbReference type="ARBA" id="ARBA00022679"/>
    </source>
</evidence>
<dbReference type="GO" id="GO:0004673">
    <property type="term" value="F:protein histidine kinase activity"/>
    <property type="evidence" value="ECO:0007669"/>
    <property type="project" value="UniProtKB-EC"/>
</dbReference>
<organism evidence="7">
    <name type="scientific">Tanacetum cinerariifolium</name>
    <name type="common">Dalmatian daisy</name>
    <name type="synonym">Chrysanthemum cinerariifolium</name>
    <dbReference type="NCBI Taxonomy" id="118510"/>
    <lineage>
        <taxon>Eukaryota</taxon>
        <taxon>Viridiplantae</taxon>
        <taxon>Streptophyta</taxon>
        <taxon>Embryophyta</taxon>
        <taxon>Tracheophyta</taxon>
        <taxon>Spermatophyta</taxon>
        <taxon>Magnoliopsida</taxon>
        <taxon>eudicotyledons</taxon>
        <taxon>Gunneridae</taxon>
        <taxon>Pentapetalae</taxon>
        <taxon>asterids</taxon>
        <taxon>campanulids</taxon>
        <taxon>Asterales</taxon>
        <taxon>Asteraceae</taxon>
        <taxon>Asteroideae</taxon>
        <taxon>Anthemideae</taxon>
        <taxon>Anthemidinae</taxon>
        <taxon>Tanacetum</taxon>
    </lineage>
</organism>
<feature type="non-terminal residue" evidence="7">
    <location>
        <position position="85"/>
    </location>
</feature>
<name>A0A699XJ03_TANCI</name>
<keyword evidence="4 7" id="KW-0418">Kinase</keyword>
<dbReference type="PANTHER" id="PTHR43711">
    <property type="entry name" value="TWO-COMPONENT HISTIDINE KINASE"/>
    <property type="match status" value="1"/>
</dbReference>
<feature type="domain" description="Histidine kinase" evidence="6">
    <location>
        <begin position="1"/>
        <end position="85"/>
    </location>
</feature>
<comment type="catalytic activity">
    <reaction evidence="1">
        <text>ATP + protein L-histidine = ADP + protein N-phospho-L-histidine.</text>
        <dbReference type="EC" id="2.7.13.3"/>
    </reaction>
</comment>
<keyword evidence="3" id="KW-0808">Transferase</keyword>